<dbReference type="Proteomes" id="UP000337189">
    <property type="component" value="Unassembled WGS sequence"/>
</dbReference>
<evidence type="ECO:0000259" key="1">
    <source>
        <dbReference type="Pfam" id="PF13391"/>
    </source>
</evidence>
<evidence type="ECO:0000313" key="3">
    <source>
        <dbReference type="Proteomes" id="UP000337189"/>
    </source>
</evidence>
<proteinExistence type="predicted"/>
<name>A0A5E4RDL3_9BURK</name>
<dbReference type="EMBL" id="CABPSJ010000001">
    <property type="protein sequence ID" value="VVD60138.1"/>
    <property type="molecule type" value="Genomic_DNA"/>
</dbReference>
<protein>
    <recommendedName>
        <fullName evidence="1">HNH nuclease domain-containing protein</fullName>
    </recommendedName>
</protein>
<organism evidence="2 3">
    <name type="scientific">Pandoraea communis</name>
    <dbReference type="NCBI Taxonomy" id="2508297"/>
    <lineage>
        <taxon>Bacteria</taxon>
        <taxon>Pseudomonadati</taxon>
        <taxon>Pseudomonadota</taxon>
        <taxon>Betaproteobacteria</taxon>
        <taxon>Burkholderiales</taxon>
        <taxon>Burkholderiaceae</taxon>
        <taxon>Pandoraea</taxon>
    </lineage>
</organism>
<gene>
    <name evidence="2" type="ORF">PCO31110_00056</name>
</gene>
<sequence length="223" mass="25718">MESRLPPLTILVRNGSGLPGSGFIAHDRNDLDAGLKHVCSYRWRREGNPFDFAAKGLSYDSLLATLTEAPDESEQVYTQVKSRGIQQILFRDAVNKAYSKQCAFTGMEFHDTLEACHIVPWSEGTRQQRLDVRNGILLNPLHHKLFDKAYITLRSDYTIAYRDPRASSRKHSKLEASLTTKLHGHQMRLPRLPKHWPLADYIEQHNDTLRSKLKFDDWKDFDL</sequence>
<feature type="domain" description="HNH nuclease" evidence="1">
    <location>
        <begin position="102"/>
        <end position="153"/>
    </location>
</feature>
<accession>A0A5E4RDL3</accession>
<dbReference type="AlphaFoldDB" id="A0A5E4RDL3"/>
<dbReference type="InterPro" id="IPR003615">
    <property type="entry name" value="HNH_nuc"/>
</dbReference>
<reference evidence="2 3" key="1">
    <citation type="submission" date="2019-08" db="EMBL/GenBank/DDBJ databases">
        <authorList>
            <person name="Peeters C."/>
        </authorList>
    </citation>
    <scope>NUCLEOTIDE SEQUENCE [LARGE SCALE GENOMIC DNA]</scope>
    <source>
        <strain evidence="2 3">LMG 31110</strain>
    </source>
</reference>
<dbReference type="Pfam" id="PF13391">
    <property type="entry name" value="HNH_2"/>
    <property type="match status" value="1"/>
</dbReference>
<evidence type="ECO:0000313" key="2">
    <source>
        <dbReference type="EMBL" id="VVD60138.1"/>
    </source>
</evidence>